<evidence type="ECO:0000256" key="1">
    <source>
        <dbReference type="ARBA" id="ARBA00011738"/>
    </source>
</evidence>
<dbReference type="EC" id="4.3.2.3" evidence="5"/>
<dbReference type="PANTHER" id="PTHR21221">
    <property type="entry name" value="UREIDOGLYCOLATE HYDROLASE"/>
    <property type="match status" value="1"/>
</dbReference>
<sequence>MKLHARPLSAEAFSEFGEVIAHRGNERRYYFPLKSEEDLGQAFWVTKVTEAISFPFEISQMERHPHSDQAFFPLSGQRMLIVVCPTLADGGPDLSDLRAFVSEPGQGILYHRNVWHSGMSVLDLPSEFVVTMAMERSAADTDIFLPLDKPFHVDFKELV</sequence>
<dbReference type="PANTHER" id="PTHR21221:SF1">
    <property type="entry name" value="UREIDOGLYCOLATE LYASE"/>
    <property type="match status" value="1"/>
</dbReference>
<dbReference type="GO" id="GO:0000256">
    <property type="term" value="P:allantoin catabolic process"/>
    <property type="evidence" value="ECO:0007669"/>
    <property type="project" value="InterPro"/>
</dbReference>
<keyword evidence="2" id="KW-0659">Purine metabolism</keyword>
<comment type="catalytic activity">
    <reaction evidence="4">
        <text>(S)-ureidoglycolate = urea + glyoxylate</text>
        <dbReference type="Rhea" id="RHEA:11304"/>
        <dbReference type="ChEBI" id="CHEBI:16199"/>
        <dbReference type="ChEBI" id="CHEBI:36655"/>
        <dbReference type="ChEBI" id="CHEBI:57296"/>
        <dbReference type="EC" id="4.3.2.3"/>
    </reaction>
</comment>
<dbReference type="RefSeq" id="WP_183996945.1">
    <property type="nucleotide sequence ID" value="NZ_BMHW01000011.1"/>
</dbReference>
<evidence type="ECO:0000313" key="6">
    <source>
        <dbReference type="Proteomes" id="UP000547879"/>
    </source>
</evidence>
<keyword evidence="6" id="KW-1185">Reference proteome</keyword>
<dbReference type="InterPro" id="IPR024060">
    <property type="entry name" value="Ureidoglycolate_lyase_dom_sf"/>
</dbReference>
<name>A0A7X0D2Y7_9HYPH</name>
<dbReference type="InterPro" id="IPR047233">
    <property type="entry name" value="UAH_cupin"/>
</dbReference>
<evidence type="ECO:0000256" key="2">
    <source>
        <dbReference type="ARBA" id="ARBA00022631"/>
    </source>
</evidence>
<dbReference type="Pfam" id="PF04115">
    <property type="entry name" value="Ureidogly_lyase"/>
    <property type="match status" value="1"/>
</dbReference>
<dbReference type="GO" id="GO:0050385">
    <property type="term" value="F:ureidoglycolate lyase activity"/>
    <property type="evidence" value="ECO:0007669"/>
    <property type="project" value="UniProtKB-EC"/>
</dbReference>
<evidence type="ECO:0000256" key="3">
    <source>
        <dbReference type="ARBA" id="ARBA00023239"/>
    </source>
</evidence>
<dbReference type="EMBL" id="JACHEG010000010">
    <property type="protein sequence ID" value="MBB6165553.1"/>
    <property type="molecule type" value="Genomic_DNA"/>
</dbReference>
<gene>
    <name evidence="5" type="ORF">HNQ72_005401</name>
</gene>
<proteinExistence type="predicted"/>
<evidence type="ECO:0000256" key="4">
    <source>
        <dbReference type="ARBA" id="ARBA00047684"/>
    </source>
</evidence>
<dbReference type="GO" id="GO:0006144">
    <property type="term" value="P:purine nucleobase metabolic process"/>
    <property type="evidence" value="ECO:0007669"/>
    <property type="project" value="UniProtKB-KW"/>
</dbReference>
<dbReference type="SUPFAM" id="SSF51182">
    <property type="entry name" value="RmlC-like cupins"/>
    <property type="match status" value="1"/>
</dbReference>
<dbReference type="AlphaFoldDB" id="A0A7X0D2Y7"/>
<dbReference type="PIRSF" id="PIRSF017306">
    <property type="entry name" value="Ureidogly_hydro"/>
    <property type="match status" value="1"/>
</dbReference>
<accession>A0A7X0D2Y7</accession>
<reference evidence="5 6" key="1">
    <citation type="submission" date="2020-08" db="EMBL/GenBank/DDBJ databases">
        <title>Genomic Encyclopedia of Type Strains, Phase IV (KMG-IV): sequencing the most valuable type-strain genomes for metagenomic binning, comparative biology and taxonomic classification.</title>
        <authorList>
            <person name="Goeker M."/>
        </authorList>
    </citation>
    <scope>NUCLEOTIDE SEQUENCE [LARGE SCALE GENOMIC DNA]</scope>
    <source>
        <strain evidence="5 6">DSM 100734</strain>
    </source>
</reference>
<comment type="caution">
    <text evidence="5">The sequence shown here is derived from an EMBL/GenBank/DDBJ whole genome shotgun (WGS) entry which is preliminary data.</text>
</comment>
<organism evidence="5 6">
    <name type="scientific">Rhizobium wenxiniae</name>
    <dbReference type="NCBI Taxonomy" id="1737357"/>
    <lineage>
        <taxon>Bacteria</taxon>
        <taxon>Pseudomonadati</taxon>
        <taxon>Pseudomonadota</taxon>
        <taxon>Alphaproteobacteria</taxon>
        <taxon>Hyphomicrobiales</taxon>
        <taxon>Rhizobiaceae</taxon>
        <taxon>Rhizobium/Agrobacterium group</taxon>
        <taxon>Rhizobium</taxon>
    </lineage>
</organism>
<dbReference type="CDD" id="cd20298">
    <property type="entry name" value="cupin_UAH"/>
    <property type="match status" value="1"/>
</dbReference>
<keyword evidence="3 5" id="KW-0456">Lyase</keyword>
<dbReference type="GO" id="GO:0004848">
    <property type="term" value="F:ureidoglycolate hydrolase activity"/>
    <property type="evidence" value="ECO:0007669"/>
    <property type="project" value="InterPro"/>
</dbReference>
<dbReference type="Proteomes" id="UP000547879">
    <property type="component" value="Unassembled WGS sequence"/>
</dbReference>
<dbReference type="InterPro" id="IPR007247">
    <property type="entry name" value="Ureidogly_lyase"/>
</dbReference>
<dbReference type="Gene3D" id="2.60.120.480">
    <property type="entry name" value="Ureidoglycolate hydrolase"/>
    <property type="match status" value="1"/>
</dbReference>
<comment type="subunit">
    <text evidence="1">Homodimer.</text>
</comment>
<evidence type="ECO:0000313" key="5">
    <source>
        <dbReference type="EMBL" id="MBB6165553.1"/>
    </source>
</evidence>
<dbReference type="InterPro" id="IPR011051">
    <property type="entry name" value="RmlC_Cupin_sf"/>
</dbReference>
<protein>
    <submittedName>
        <fullName evidence="5">Ureidoglycolate lyase</fullName>
        <ecNumber evidence="5">4.3.2.3</ecNumber>
    </submittedName>
</protein>